<comment type="pathway">
    <text evidence="1 9">Amino-acid biosynthesis; L-arginine biosynthesis; L-arginine from L-ornithine and carbamoyl phosphate: step 2/3.</text>
</comment>
<feature type="domain" description="Arginosuccinate synthase-like N-terminal" evidence="10">
    <location>
        <begin position="5"/>
        <end position="166"/>
    </location>
</feature>
<proteinExistence type="inferred from homology"/>
<evidence type="ECO:0000313" key="12">
    <source>
        <dbReference type="EMBL" id="SFE80296.1"/>
    </source>
</evidence>
<dbReference type="InterPro" id="IPR024074">
    <property type="entry name" value="AS_cat/multimer_dom_body"/>
</dbReference>
<feature type="binding site" evidence="9">
    <location>
        <position position="272"/>
    </location>
    <ligand>
        <name>L-citrulline</name>
        <dbReference type="ChEBI" id="CHEBI:57743"/>
    </ligand>
</feature>
<keyword evidence="7 9" id="KW-0547">Nucleotide-binding</keyword>
<comment type="similarity">
    <text evidence="9">Belongs to the argininosuccinate synthase family. Type 1 subfamily.</text>
</comment>
<dbReference type="InterPro" id="IPR018223">
    <property type="entry name" value="Arginosuc_synth_CS"/>
</dbReference>
<keyword evidence="8 9" id="KW-0067">ATP-binding</keyword>
<dbReference type="EC" id="6.3.4.5" evidence="2 9"/>
<dbReference type="CDD" id="cd01999">
    <property type="entry name" value="ASS"/>
    <property type="match status" value="1"/>
</dbReference>
<reference evidence="13" key="1">
    <citation type="submission" date="2016-10" db="EMBL/GenBank/DDBJ databases">
        <authorList>
            <person name="Varghese N."/>
            <person name="Submissions S."/>
        </authorList>
    </citation>
    <scope>NUCLEOTIDE SEQUENCE [LARGE SCALE GENOMIC DNA]</scope>
    <source>
        <strain evidence="13">UNC178MFTsu3.1</strain>
    </source>
</reference>
<feature type="binding site" evidence="9">
    <location>
        <begin position="8"/>
        <end position="16"/>
    </location>
    <ligand>
        <name>ATP</name>
        <dbReference type="ChEBI" id="CHEBI:30616"/>
    </ligand>
</feature>
<keyword evidence="3 9" id="KW-0963">Cytoplasm</keyword>
<dbReference type="GO" id="GO:0000053">
    <property type="term" value="P:argininosuccinate metabolic process"/>
    <property type="evidence" value="ECO:0007669"/>
    <property type="project" value="TreeGrafter"/>
</dbReference>
<feature type="binding site" evidence="9">
    <location>
        <position position="34"/>
    </location>
    <ligand>
        <name>ATP</name>
        <dbReference type="ChEBI" id="CHEBI:30616"/>
    </ligand>
</feature>
<feature type="domain" description="Arginosuccinate synthase C-terminal" evidence="11">
    <location>
        <begin position="175"/>
        <end position="390"/>
    </location>
</feature>
<dbReference type="GO" id="GO:0000050">
    <property type="term" value="P:urea cycle"/>
    <property type="evidence" value="ECO:0007669"/>
    <property type="project" value="TreeGrafter"/>
</dbReference>
<feature type="binding site" evidence="9">
    <location>
        <position position="92"/>
    </location>
    <ligand>
        <name>L-citrulline</name>
        <dbReference type="ChEBI" id="CHEBI:57743"/>
    </ligand>
</feature>
<evidence type="ECO:0000256" key="8">
    <source>
        <dbReference type="ARBA" id="ARBA00022840"/>
    </source>
</evidence>
<evidence type="ECO:0000256" key="7">
    <source>
        <dbReference type="ARBA" id="ARBA00022741"/>
    </source>
</evidence>
<feature type="binding site" evidence="9">
    <location>
        <position position="123"/>
    </location>
    <ligand>
        <name>L-aspartate</name>
        <dbReference type="ChEBI" id="CHEBI:29991"/>
    </ligand>
</feature>
<evidence type="ECO:0000313" key="13">
    <source>
        <dbReference type="Proteomes" id="UP000199477"/>
    </source>
</evidence>
<gene>
    <name evidence="9" type="primary">argG</name>
    <name evidence="12" type="ORF">SAMN02799615_01698</name>
</gene>
<dbReference type="SUPFAM" id="SSF52402">
    <property type="entry name" value="Adenine nucleotide alpha hydrolases-like"/>
    <property type="match status" value="1"/>
</dbReference>
<dbReference type="Gene3D" id="3.90.1260.10">
    <property type="entry name" value="Argininosuccinate synthetase, chain A, domain 2"/>
    <property type="match status" value="1"/>
</dbReference>
<dbReference type="InterPro" id="IPR048267">
    <property type="entry name" value="Arginosuc_syn_N"/>
</dbReference>
<evidence type="ECO:0000256" key="9">
    <source>
        <dbReference type="HAMAP-Rule" id="MF_00005"/>
    </source>
</evidence>
<keyword evidence="13" id="KW-1185">Reference proteome</keyword>
<dbReference type="Gene3D" id="1.20.5.470">
    <property type="entry name" value="Single helix bin"/>
    <property type="match status" value="1"/>
</dbReference>
<dbReference type="UniPathway" id="UPA00068">
    <property type="reaction ID" value="UER00113"/>
</dbReference>
<evidence type="ECO:0000259" key="11">
    <source>
        <dbReference type="Pfam" id="PF20979"/>
    </source>
</evidence>
<keyword evidence="6 9" id="KW-0028">Amino-acid biosynthesis</keyword>
<dbReference type="GO" id="GO:0004055">
    <property type="term" value="F:argininosuccinate synthase activity"/>
    <property type="evidence" value="ECO:0007669"/>
    <property type="project" value="UniProtKB-UniRule"/>
</dbReference>
<dbReference type="FunFam" id="3.40.50.620:FF:000141">
    <property type="entry name" value="Argininosuccinate synthase"/>
    <property type="match status" value="1"/>
</dbReference>
<dbReference type="HAMAP" id="MF_00005">
    <property type="entry name" value="Arg_succ_synth_type1"/>
    <property type="match status" value="1"/>
</dbReference>
<dbReference type="InterPro" id="IPR023434">
    <property type="entry name" value="Arginosuc_synth_type_1_subfam"/>
</dbReference>
<comment type="caution">
    <text evidence="9">Lacks conserved residue(s) required for the propagation of feature annotation.</text>
</comment>
<accession>A0A1I2DIG3</accession>
<dbReference type="RefSeq" id="WP_026635275.1">
    <property type="nucleotide sequence ID" value="NZ_FONH01000004.1"/>
</dbReference>
<dbReference type="PROSITE" id="PS00565">
    <property type="entry name" value="ARGININOSUCCIN_SYN_2"/>
    <property type="match status" value="1"/>
</dbReference>
<evidence type="ECO:0000256" key="5">
    <source>
        <dbReference type="ARBA" id="ARBA00022598"/>
    </source>
</evidence>
<dbReference type="GO" id="GO:0005737">
    <property type="term" value="C:cytoplasm"/>
    <property type="evidence" value="ECO:0007669"/>
    <property type="project" value="UniProtKB-SubCell"/>
</dbReference>
<dbReference type="PANTHER" id="PTHR11587">
    <property type="entry name" value="ARGININOSUCCINATE SYNTHASE"/>
    <property type="match status" value="1"/>
</dbReference>
<feature type="binding site" evidence="9">
    <location>
        <position position="122"/>
    </location>
    <ligand>
        <name>L-citrulline</name>
        <dbReference type="ChEBI" id="CHEBI:57743"/>
    </ligand>
</feature>
<dbReference type="SUPFAM" id="SSF69864">
    <property type="entry name" value="Argininosuccinate synthetase, C-terminal domain"/>
    <property type="match status" value="1"/>
</dbReference>
<evidence type="ECO:0000256" key="2">
    <source>
        <dbReference type="ARBA" id="ARBA00012286"/>
    </source>
</evidence>
<dbReference type="AlphaFoldDB" id="A0A1I2DIG3"/>
<protein>
    <recommendedName>
        <fullName evidence="2 9">Argininosuccinate synthase</fullName>
        <ecNumber evidence="2 9">6.3.4.5</ecNumber>
    </recommendedName>
    <alternativeName>
        <fullName evidence="9">Citrulline--aspartate ligase</fullName>
    </alternativeName>
</protein>
<feature type="binding site" evidence="9">
    <location>
        <position position="126"/>
    </location>
    <ligand>
        <name>L-citrulline</name>
        <dbReference type="ChEBI" id="CHEBI:57743"/>
    </ligand>
</feature>
<dbReference type="PROSITE" id="PS00564">
    <property type="entry name" value="ARGININOSUCCIN_SYN_1"/>
    <property type="match status" value="1"/>
</dbReference>
<dbReference type="InterPro" id="IPR014729">
    <property type="entry name" value="Rossmann-like_a/b/a_fold"/>
</dbReference>
<keyword evidence="4 9" id="KW-0055">Arginine biosynthesis</keyword>
<evidence type="ECO:0000256" key="6">
    <source>
        <dbReference type="ARBA" id="ARBA00022605"/>
    </source>
</evidence>
<comment type="subunit">
    <text evidence="9">Homotetramer.</text>
</comment>
<dbReference type="InterPro" id="IPR048268">
    <property type="entry name" value="Arginosuc_syn_C"/>
</dbReference>
<dbReference type="NCBIfam" id="NF003385">
    <property type="entry name" value="PRK04527.1"/>
    <property type="match status" value="1"/>
</dbReference>
<dbReference type="Pfam" id="PF00764">
    <property type="entry name" value="Arginosuc_synth"/>
    <property type="match status" value="1"/>
</dbReference>
<comment type="catalytic activity">
    <reaction evidence="9">
        <text>L-citrulline + L-aspartate + ATP = 2-(N(omega)-L-arginino)succinate + AMP + diphosphate + H(+)</text>
        <dbReference type="Rhea" id="RHEA:10932"/>
        <dbReference type="ChEBI" id="CHEBI:15378"/>
        <dbReference type="ChEBI" id="CHEBI:29991"/>
        <dbReference type="ChEBI" id="CHEBI:30616"/>
        <dbReference type="ChEBI" id="CHEBI:33019"/>
        <dbReference type="ChEBI" id="CHEBI:57472"/>
        <dbReference type="ChEBI" id="CHEBI:57743"/>
        <dbReference type="ChEBI" id="CHEBI:456215"/>
        <dbReference type="EC" id="6.3.4.5"/>
    </reaction>
</comment>
<dbReference type="PANTHER" id="PTHR11587:SF2">
    <property type="entry name" value="ARGININOSUCCINATE SYNTHASE"/>
    <property type="match status" value="1"/>
</dbReference>
<dbReference type="Proteomes" id="UP000199477">
    <property type="component" value="Unassembled WGS sequence"/>
</dbReference>
<evidence type="ECO:0000256" key="4">
    <source>
        <dbReference type="ARBA" id="ARBA00022571"/>
    </source>
</evidence>
<dbReference type="InterPro" id="IPR001518">
    <property type="entry name" value="Arginosuc_synth"/>
</dbReference>
<evidence type="ECO:0000256" key="3">
    <source>
        <dbReference type="ARBA" id="ARBA00022490"/>
    </source>
</evidence>
<dbReference type="Gene3D" id="3.40.50.620">
    <property type="entry name" value="HUPs"/>
    <property type="match status" value="1"/>
</dbReference>
<sequence>MSKDIVLAFSGGLDTSFCVPYLKERGWNVHTVFADTGGVDAEERAYIEARAQELGVASHVTVDGGPAIWNGFVKPFVWAGEGYQGQYPLLVSDRYLIVDAAIQRCAELGTRAIAHGCTGMGNDQVRFDLAVKALGDYEIVAPIREIQKEHTQTRAYEQAYLEERGFPVRAKQKSYTINENLLGVTLSGGEIDLWKAPGEGARGWCKPRAEWPSEKLSVTLGFEHGEAVSLNGEKLPGAKILARLNELFAPYGVGRGMYTGDTTIGLKGRIVYEAPGLISLLAAHRALEEAVLTKQQNRFKPEIARKWVEVVYEGFFHDPVKTDLEAFLASSQQQVNGDVVLETSGAQVTAVEVRSPHILNAKGATYAQSADWGVAEAEGFIKLFGMSSTLWAEVNRKG</sequence>
<feature type="binding site" evidence="9">
    <location>
        <position position="87"/>
    </location>
    <ligand>
        <name>L-citrulline</name>
        <dbReference type="ChEBI" id="CHEBI:57743"/>
    </ligand>
</feature>
<evidence type="ECO:0000259" key="10">
    <source>
        <dbReference type="Pfam" id="PF00764"/>
    </source>
</evidence>
<dbReference type="GO" id="GO:0005524">
    <property type="term" value="F:ATP binding"/>
    <property type="evidence" value="ECO:0007669"/>
    <property type="project" value="UniProtKB-UniRule"/>
</dbReference>
<evidence type="ECO:0000256" key="1">
    <source>
        <dbReference type="ARBA" id="ARBA00004967"/>
    </source>
</evidence>
<dbReference type="STRING" id="500610.SAMN02799615_01698"/>
<feature type="binding site" evidence="9">
    <location>
        <position position="118"/>
    </location>
    <ligand>
        <name>L-aspartate</name>
        <dbReference type="ChEBI" id="CHEBI:29991"/>
    </ligand>
</feature>
<feature type="binding site" evidence="9">
    <location>
        <position position="122"/>
    </location>
    <ligand>
        <name>L-aspartate</name>
        <dbReference type="ChEBI" id="CHEBI:29991"/>
    </ligand>
</feature>
<dbReference type="EMBL" id="FONH01000004">
    <property type="protein sequence ID" value="SFE80296.1"/>
    <property type="molecule type" value="Genomic_DNA"/>
</dbReference>
<dbReference type="Pfam" id="PF20979">
    <property type="entry name" value="Arginosuc_syn_C"/>
    <property type="match status" value="1"/>
</dbReference>
<dbReference type="GO" id="GO:0006526">
    <property type="term" value="P:L-arginine biosynthetic process"/>
    <property type="evidence" value="ECO:0007669"/>
    <property type="project" value="UniProtKB-UniRule"/>
</dbReference>
<organism evidence="12 13">
    <name type="scientific">Dyella marensis</name>
    <dbReference type="NCBI Taxonomy" id="500610"/>
    <lineage>
        <taxon>Bacteria</taxon>
        <taxon>Pseudomonadati</taxon>
        <taxon>Pseudomonadota</taxon>
        <taxon>Gammaproteobacteria</taxon>
        <taxon>Lysobacterales</taxon>
        <taxon>Rhodanobacteraceae</taxon>
        <taxon>Dyella</taxon>
    </lineage>
</organism>
<comment type="subcellular location">
    <subcellularLocation>
        <location evidence="9">Cytoplasm</location>
    </subcellularLocation>
</comment>
<keyword evidence="5 9" id="KW-0436">Ligase</keyword>
<feature type="binding site" evidence="9">
    <location>
        <position position="116"/>
    </location>
    <ligand>
        <name>ATP</name>
        <dbReference type="ChEBI" id="CHEBI:30616"/>
    </ligand>
</feature>
<name>A0A1I2DIG3_9GAMM</name>